<sequence>MVITRYYQTPALNPGSHQVTCKKLQAVLGSKQIQAVTTENCFNICVEDGKDLTAEEQKKLLWVVTTPFEGEKTSRESFLRRDGEKGLLIEIGPRLNFSTAFSTNAVSICHAVGLKQISRIEVFRRFLVQSADSSPITAEEERRMLGVLHDRMTECRYTEPVSSFDLDVKQAPWYEVDVMTGGKEALMKANTELGLAFDDWDLEYYTKMFRDQLGRNPTSVECFDLAQSNSEHSRHWFFKGKMVIDGKEHEDSLFKMVMKTQDHSNDNNVIKFSDNSSAIQGFQVPVIHPGRPAVSSRFQDRSALRHVIFTAETHNFPTGGLVQCVAPFPGATTGTGGRIRDVQAAGRGAHVVAGTAGYSFGNLSIQGYDLPWEDKTFEYPSNMATPVDICIEASNGASDYGNKFGEPVLAGFARSFGMRLADGERKEWVKPIMFSGGIGQLEGSHITKDQPAVGMEVVKLGGPVYRIGVGGGAASSVIAGENKEELDFGAVQRGDAEMEQKLNRVIRACIEMAEDNPIRSIHDQGAGGNGNVLKEIVEPAGAVIRTREFQLGDPTISVMELWGAEYQESNAVLVKSADSGMLRDICTREKCPVSFVGEVTGDGKESNAVLVKSADSNMLRDICTREKCPVSFVGEVTGDGKIVLEESEADCPGDEKPAKRQRDGRRPVDLDLECVLGSMPRKTFNFDTMAPNLTPLSLPDGLSVREALERVLRLPSVASKRYLTNKVDRSVTGLVAQQQCVGPLHTPLADVAVTALSHFGTVGSATAIGEQPIKGLLDPAAGARMSVGEALTNLVFARVTDLKDVKCSGNWMWPAKLPGEGAALFHACRAMCDVMQQLGVAVDGGKDSLSMAAKVGQETVKSPGTLVVSVYAACPDITATVTPDLKCPGGKGKRSRCALLYVDMSGGKHRLGGTALAQCYSQLGDQSPDMDEPQRLVQGFNTTQKLIEVTSPFPMSSTEGVLTAGHDVSDGGLVTCLLEMAFAGNYGLAVDITADNKASPVDVLFAEELGLVLETTVEQADGAVARFTQAGVSCQRIGHSQGEGTDAEVKISVNGTEVLADKMAALRDVWEETSFQLERLQTNPQCVAEEEAGLQARKAPPYKLTFDPSDTPQPQVSVNGSAESQESRPKVAVIREEGSNGDREMVAAFHMAGFEVWDVNMHDLCTGKVTLDRFRGVVFVGGFSYADVMGSAKGWAATLLFNPTVRAQFSAFRARSDTFSLGICNGCQLMGLLGWVAPDQGQVITDGSGDQSSPQQGVFLAYNVSERFESRFVTVAIEESPALMLKGMEGSTLGIWVAHGEGRMLFKTDALRSEVEQNHLTPLRYVDDDGKPTMVYPLNPNGSPNGLAALCSPDGRHLAMMPHPERCTLTWQWPWMPQDWHKSVKTSPWLRMFQNAYVWCMENQ</sequence>
<dbReference type="Proteomes" id="UP000838412">
    <property type="component" value="Chromosome 6"/>
</dbReference>
<dbReference type="FunFam" id="3.30.1330.10:FF:000010">
    <property type="entry name" value="Phosphoribosylformylglycinamidine synthase"/>
    <property type="match status" value="1"/>
</dbReference>
<dbReference type="FunFam" id="3.90.650.10:FF:000024">
    <property type="entry name" value="Phosphoribosylformylglycinamidine synthase"/>
    <property type="match status" value="1"/>
</dbReference>
<dbReference type="CDD" id="cd02203">
    <property type="entry name" value="PurL_repeat1"/>
    <property type="match status" value="1"/>
</dbReference>
<evidence type="ECO:0000256" key="18">
    <source>
        <dbReference type="SAM" id="MobiDB-lite"/>
    </source>
</evidence>
<dbReference type="InterPro" id="IPR010918">
    <property type="entry name" value="PurM-like_C_dom"/>
</dbReference>
<feature type="compositionally biased region" description="Polar residues" evidence="18">
    <location>
        <begin position="1108"/>
        <end position="1124"/>
    </location>
</feature>
<keyword evidence="5" id="KW-0963">Cytoplasm</keyword>
<dbReference type="SUPFAM" id="SSF56042">
    <property type="entry name" value="PurM C-terminal domain-like"/>
    <property type="match status" value="3"/>
</dbReference>
<dbReference type="HAMAP" id="MF_00419">
    <property type="entry name" value="PurL_1"/>
    <property type="match status" value="1"/>
</dbReference>
<keyword evidence="24" id="KW-1185">Reference proteome</keyword>
<comment type="function">
    <text evidence="16">Phosphoribosylformylglycinamidine synthase involved in the purines biosynthetic pathway. Catalyzes the ATP-dependent conversion of formylglycinamide ribonucleotide (FGAR) and glutamine to yield formylglycinamidine ribonucleotide (FGAM) and glutamate.</text>
</comment>
<keyword evidence="7" id="KW-0436">Ligase</keyword>
<dbReference type="Pfam" id="PF18072">
    <property type="entry name" value="FGAR-AT_linker"/>
    <property type="match status" value="1"/>
</dbReference>
<dbReference type="Pfam" id="PF02769">
    <property type="entry name" value="AIRS_C"/>
    <property type="match status" value="2"/>
</dbReference>
<evidence type="ECO:0000256" key="17">
    <source>
        <dbReference type="ARBA" id="ARBA00071729"/>
    </source>
</evidence>
<evidence type="ECO:0000256" key="8">
    <source>
        <dbReference type="ARBA" id="ARBA00022723"/>
    </source>
</evidence>
<proteinExistence type="inferred from homology"/>
<dbReference type="SUPFAM" id="SSF82697">
    <property type="entry name" value="PurS-like"/>
    <property type="match status" value="1"/>
</dbReference>
<evidence type="ECO:0000259" key="21">
    <source>
        <dbReference type="Pfam" id="PF18076"/>
    </source>
</evidence>
<evidence type="ECO:0000256" key="9">
    <source>
        <dbReference type="ARBA" id="ARBA00022741"/>
    </source>
</evidence>
<dbReference type="Pfam" id="PF18076">
    <property type="entry name" value="FGAR-AT_N"/>
    <property type="match status" value="1"/>
</dbReference>
<dbReference type="FunFam" id="3.30.1330.10:FF:000007">
    <property type="entry name" value="Phosphoribosylformylglycinamidine synthase, putative"/>
    <property type="match status" value="1"/>
</dbReference>
<evidence type="ECO:0000256" key="3">
    <source>
        <dbReference type="ARBA" id="ARBA00008608"/>
    </source>
</evidence>
<dbReference type="SMART" id="SM01211">
    <property type="entry name" value="GATase_5"/>
    <property type="match status" value="1"/>
</dbReference>
<evidence type="ECO:0000259" key="19">
    <source>
        <dbReference type="Pfam" id="PF02769"/>
    </source>
</evidence>
<evidence type="ECO:0000256" key="5">
    <source>
        <dbReference type="ARBA" id="ARBA00022490"/>
    </source>
</evidence>
<keyword evidence="11" id="KW-0067">ATP-binding</keyword>
<name>A0A8K0A4I5_BRALA</name>
<dbReference type="GO" id="GO:0004642">
    <property type="term" value="F:phosphoribosylformylglycinamidine synthase activity"/>
    <property type="evidence" value="ECO:0007669"/>
    <property type="project" value="UniProtKB-EC"/>
</dbReference>
<evidence type="ECO:0000256" key="14">
    <source>
        <dbReference type="ARBA" id="ARBA00029823"/>
    </source>
</evidence>
<feature type="domain" description="PurM-like C-terminal" evidence="19">
    <location>
        <begin position="453"/>
        <end position="605"/>
    </location>
</feature>
<dbReference type="InterPro" id="IPR055181">
    <property type="entry name" value="FGAR-AT_PurM_N-like"/>
</dbReference>
<dbReference type="InterPro" id="IPR036604">
    <property type="entry name" value="PurS-like_sf"/>
</dbReference>
<evidence type="ECO:0000256" key="16">
    <source>
        <dbReference type="ARBA" id="ARBA00057317"/>
    </source>
</evidence>
<evidence type="ECO:0000256" key="11">
    <source>
        <dbReference type="ARBA" id="ARBA00022840"/>
    </source>
</evidence>
<dbReference type="PROSITE" id="PS51273">
    <property type="entry name" value="GATASE_TYPE_1"/>
    <property type="match status" value="1"/>
</dbReference>
<reference evidence="23" key="1">
    <citation type="submission" date="2022-01" db="EMBL/GenBank/DDBJ databases">
        <authorList>
            <person name="Braso-Vives M."/>
        </authorList>
    </citation>
    <scope>NUCLEOTIDE SEQUENCE</scope>
</reference>
<dbReference type="Gene3D" id="3.30.1330.10">
    <property type="entry name" value="PurM-like, N-terminal domain"/>
    <property type="match status" value="2"/>
</dbReference>
<evidence type="ECO:0000313" key="24">
    <source>
        <dbReference type="Proteomes" id="UP000838412"/>
    </source>
</evidence>
<feature type="domain" description="Phosphoribosylformylglycinamidine synthase N-terminal" evidence="21">
    <location>
        <begin position="49"/>
        <end position="159"/>
    </location>
</feature>
<dbReference type="InterPro" id="IPR029062">
    <property type="entry name" value="Class_I_gatase-like"/>
</dbReference>
<evidence type="ECO:0000256" key="1">
    <source>
        <dbReference type="ARBA" id="ARBA00004496"/>
    </source>
</evidence>
<dbReference type="EC" id="6.3.5.3" evidence="4"/>
<evidence type="ECO:0000256" key="4">
    <source>
        <dbReference type="ARBA" id="ARBA00012747"/>
    </source>
</evidence>
<feature type="domain" description="Phosphoribosylformylglycinamidine synthase linker" evidence="20">
    <location>
        <begin position="186"/>
        <end position="235"/>
    </location>
</feature>
<comment type="similarity">
    <text evidence="3">In the N-terminal section; belongs to the FGAMS family.</text>
</comment>
<dbReference type="Gene3D" id="3.90.650.10">
    <property type="entry name" value="PurM-like C-terminal domain"/>
    <property type="match status" value="2"/>
</dbReference>
<dbReference type="NCBIfam" id="NF003672">
    <property type="entry name" value="PRK05297.1"/>
    <property type="match status" value="1"/>
</dbReference>
<dbReference type="GO" id="GO:0005737">
    <property type="term" value="C:cytoplasm"/>
    <property type="evidence" value="ECO:0007669"/>
    <property type="project" value="UniProtKB-SubCell"/>
</dbReference>
<evidence type="ECO:0000256" key="12">
    <source>
        <dbReference type="ARBA" id="ARBA00022842"/>
    </source>
</evidence>
<dbReference type="InterPro" id="IPR010073">
    <property type="entry name" value="PurL_large"/>
</dbReference>
<dbReference type="FunFam" id="1.10.8.750:FF:000001">
    <property type="entry name" value="Putative phosphoribosylformylglycinamidine synthase"/>
    <property type="match status" value="1"/>
</dbReference>
<accession>A0A8K0A4I5</accession>
<dbReference type="EMBL" id="OV696691">
    <property type="protein sequence ID" value="CAH1268465.1"/>
    <property type="molecule type" value="Genomic_DNA"/>
</dbReference>
<keyword evidence="12" id="KW-0460">Magnesium</keyword>
<dbReference type="Gene3D" id="1.10.8.750">
    <property type="entry name" value="Phosphoribosylformylglycinamidine synthase, linker domain"/>
    <property type="match status" value="1"/>
</dbReference>
<evidence type="ECO:0000259" key="20">
    <source>
        <dbReference type="Pfam" id="PF18072"/>
    </source>
</evidence>
<evidence type="ECO:0000256" key="10">
    <source>
        <dbReference type="ARBA" id="ARBA00022755"/>
    </source>
</evidence>
<dbReference type="SUPFAM" id="SSF109736">
    <property type="entry name" value="FGAM synthase PurL, linker domain"/>
    <property type="match status" value="1"/>
</dbReference>
<dbReference type="InterPro" id="IPR041609">
    <property type="entry name" value="PurL_linker"/>
</dbReference>
<dbReference type="CDD" id="cd01740">
    <property type="entry name" value="GATase1_FGAR_AT"/>
    <property type="match status" value="1"/>
</dbReference>
<dbReference type="CDD" id="cd02204">
    <property type="entry name" value="PurL_repeat2"/>
    <property type="match status" value="1"/>
</dbReference>
<dbReference type="GO" id="GO:0006189">
    <property type="term" value="P:'de novo' IMP biosynthetic process"/>
    <property type="evidence" value="ECO:0007669"/>
    <property type="project" value="UniProtKB-UniPathway"/>
</dbReference>
<dbReference type="OrthoDB" id="6666987at2759"/>
<dbReference type="InterPro" id="IPR036921">
    <property type="entry name" value="PurM-like_N_sf"/>
</dbReference>
<protein>
    <recommendedName>
        <fullName evidence="17">Phosphoribosylformylglycinamidine synthase</fullName>
        <ecNumber evidence="4">6.3.5.3</ecNumber>
    </recommendedName>
    <alternativeName>
        <fullName evidence="15">Formylglycinamide ribonucleotide amidotransferase</fullName>
    </alternativeName>
    <alternativeName>
        <fullName evidence="14">Formylglycinamide ribotide amidotransferase</fullName>
    </alternativeName>
</protein>
<dbReference type="GO" id="GO:0046872">
    <property type="term" value="F:metal ion binding"/>
    <property type="evidence" value="ECO:0007669"/>
    <property type="project" value="UniProtKB-KW"/>
</dbReference>
<dbReference type="InterPro" id="IPR036676">
    <property type="entry name" value="PurM-like_C_sf"/>
</dbReference>
<comment type="subcellular location">
    <subcellularLocation>
        <location evidence="1">Cytoplasm</location>
    </subcellularLocation>
</comment>
<dbReference type="Pfam" id="PF13507">
    <property type="entry name" value="GATase_5"/>
    <property type="match status" value="1"/>
</dbReference>
<feature type="region of interest" description="Disordered" evidence="18">
    <location>
        <begin position="1103"/>
        <end position="1130"/>
    </location>
</feature>
<feature type="domain" description="PurM-like C-terminal" evidence="19">
    <location>
        <begin position="940"/>
        <end position="1044"/>
    </location>
</feature>
<dbReference type="Pfam" id="PF22689">
    <property type="entry name" value="FGAR-AT_PurM_N-like"/>
    <property type="match status" value="1"/>
</dbReference>
<gene>
    <name evidence="23" type="primary">PFAS</name>
    <name evidence="23" type="ORF">BLAG_LOCUS21392</name>
</gene>
<dbReference type="SUPFAM" id="SSF52317">
    <property type="entry name" value="Class I glutamine amidotransferase-like"/>
    <property type="match status" value="1"/>
</dbReference>
<evidence type="ECO:0000256" key="2">
    <source>
        <dbReference type="ARBA" id="ARBA00004920"/>
    </source>
</evidence>
<organism evidence="23 24">
    <name type="scientific">Branchiostoma lanceolatum</name>
    <name type="common">Common lancelet</name>
    <name type="synonym">Amphioxus lanceolatum</name>
    <dbReference type="NCBI Taxonomy" id="7740"/>
    <lineage>
        <taxon>Eukaryota</taxon>
        <taxon>Metazoa</taxon>
        <taxon>Chordata</taxon>
        <taxon>Cephalochordata</taxon>
        <taxon>Leptocardii</taxon>
        <taxon>Amphioxiformes</taxon>
        <taxon>Branchiostomatidae</taxon>
        <taxon>Branchiostoma</taxon>
    </lineage>
</organism>
<dbReference type="PANTHER" id="PTHR10099:SF1">
    <property type="entry name" value="PHOSPHORIBOSYLFORMYLGLYCINAMIDINE SYNTHASE"/>
    <property type="match status" value="1"/>
</dbReference>
<comment type="pathway">
    <text evidence="2">Purine metabolism; IMP biosynthesis via de novo pathway; 5-amino-1-(5-phospho-D-ribosyl)imidazole from N(2)-formyl-N(1)-(5-phospho-D-ribosyl)glycinamide: step 1/2.</text>
</comment>
<evidence type="ECO:0000256" key="13">
    <source>
        <dbReference type="ARBA" id="ARBA00022962"/>
    </source>
</evidence>
<dbReference type="FunFam" id="3.40.50.880:FF:000014">
    <property type="entry name" value="Phosphoribosylformylglycinamidine synthase, putative"/>
    <property type="match status" value="1"/>
</dbReference>
<keyword evidence="9" id="KW-0547">Nucleotide-binding</keyword>
<dbReference type="EMBL" id="OV696691">
    <property type="protein sequence ID" value="CAH1268463.1"/>
    <property type="molecule type" value="Genomic_DNA"/>
</dbReference>
<evidence type="ECO:0000256" key="15">
    <source>
        <dbReference type="ARBA" id="ARBA00032632"/>
    </source>
</evidence>
<keyword evidence="10" id="KW-0658">Purine biosynthesis</keyword>
<dbReference type="InterPro" id="IPR040707">
    <property type="entry name" value="FGAR-AT_N"/>
</dbReference>
<dbReference type="GO" id="GO:0005524">
    <property type="term" value="F:ATP binding"/>
    <property type="evidence" value="ECO:0007669"/>
    <property type="project" value="UniProtKB-KW"/>
</dbReference>
<evidence type="ECO:0000256" key="7">
    <source>
        <dbReference type="ARBA" id="ARBA00022598"/>
    </source>
</evidence>
<dbReference type="Gene3D" id="3.40.50.880">
    <property type="match status" value="1"/>
</dbReference>
<keyword evidence="8" id="KW-0479">Metal-binding</keyword>
<keyword evidence="6" id="KW-0597">Phosphoprotein</keyword>
<feature type="domain" description="FGAR-AT PurM N-terminal-like" evidence="22">
    <location>
        <begin position="719"/>
        <end position="872"/>
    </location>
</feature>
<evidence type="ECO:0000313" key="23">
    <source>
        <dbReference type="EMBL" id="CAH1268465.1"/>
    </source>
</evidence>
<dbReference type="PANTHER" id="PTHR10099">
    <property type="entry name" value="PHOSPHORIBOSYLFORMYLGLYCINAMIDINE SYNTHASE"/>
    <property type="match status" value="1"/>
</dbReference>
<dbReference type="UniPathway" id="UPA00074">
    <property type="reaction ID" value="UER00128"/>
</dbReference>
<evidence type="ECO:0000259" key="22">
    <source>
        <dbReference type="Pfam" id="PF22689"/>
    </source>
</evidence>
<evidence type="ECO:0000256" key="6">
    <source>
        <dbReference type="ARBA" id="ARBA00022553"/>
    </source>
</evidence>
<dbReference type="SUPFAM" id="SSF55326">
    <property type="entry name" value="PurM N-terminal domain-like"/>
    <property type="match status" value="2"/>
</dbReference>
<keyword evidence="13" id="KW-0315">Glutamine amidotransferase</keyword>